<evidence type="ECO:0000259" key="1">
    <source>
        <dbReference type="Pfam" id="PF20078"/>
    </source>
</evidence>
<dbReference type="Pfam" id="PF20078">
    <property type="entry name" value="DUF6473"/>
    <property type="match status" value="1"/>
</dbReference>
<dbReference type="Proteomes" id="UP001589670">
    <property type="component" value="Unassembled WGS sequence"/>
</dbReference>
<name>A0ABV5HVB1_9RHOB</name>
<accession>A0ABV5HVB1</accession>
<organism evidence="2 3">
    <name type="scientific">Roseovarius ramblicola</name>
    <dbReference type="NCBI Taxonomy" id="2022336"/>
    <lineage>
        <taxon>Bacteria</taxon>
        <taxon>Pseudomonadati</taxon>
        <taxon>Pseudomonadota</taxon>
        <taxon>Alphaproteobacteria</taxon>
        <taxon>Rhodobacterales</taxon>
        <taxon>Roseobacteraceae</taxon>
        <taxon>Roseovarius</taxon>
    </lineage>
</organism>
<comment type="caution">
    <text evidence="2">The sequence shown here is derived from an EMBL/GenBank/DDBJ whole genome shotgun (WGS) entry which is preliminary data.</text>
</comment>
<gene>
    <name evidence="2" type="ORF">ACFFU4_01180</name>
</gene>
<feature type="domain" description="DUF6473" evidence="1">
    <location>
        <begin position="1"/>
        <end position="274"/>
    </location>
</feature>
<reference evidence="2 3" key="1">
    <citation type="submission" date="2024-09" db="EMBL/GenBank/DDBJ databases">
        <authorList>
            <person name="Sun Q."/>
            <person name="Mori K."/>
        </authorList>
    </citation>
    <scope>NUCLEOTIDE SEQUENCE [LARGE SCALE GENOMIC DNA]</scope>
    <source>
        <strain evidence="2 3">CECT 9424</strain>
    </source>
</reference>
<evidence type="ECO:0000313" key="3">
    <source>
        <dbReference type="Proteomes" id="UP001589670"/>
    </source>
</evidence>
<sequence>MAYQRMGRQPPDYLPVRYAGSRLVFRGPRRSLAGGYVACLGGTGTYGTFVARPWPALLEADLGTACVNLGVPNAGPDVLAGDRGLRQMAQGARAVVLQLPCAMNLSNRFYRVHPRRNDRFVAATDALRDLYPDVDFTEFHFTRHLMSRLAAISPARFARLRCGVQQAWIARLSALVRDLAPPVVLLWQANYAPGDGAGSAAIGADPAFVSRAMLDAVAPHAAAKVIAVASGVARAQGTLGMRFAPMQEDIAAALPGPLAHREVAGALHPVLTRLLKD</sequence>
<keyword evidence="3" id="KW-1185">Reference proteome</keyword>
<proteinExistence type="predicted"/>
<protein>
    <submittedName>
        <fullName evidence="2">DUF6473 family protein</fullName>
    </submittedName>
</protein>
<dbReference type="EMBL" id="JBHMEC010000002">
    <property type="protein sequence ID" value="MFB9148360.1"/>
    <property type="molecule type" value="Genomic_DNA"/>
</dbReference>
<dbReference type="RefSeq" id="WP_377066208.1">
    <property type="nucleotide sequence ID" value="NZ_JBHMEC010000002.1"/>
</dbReference>
<dbReference type="InterPro" id="IPR045524">
    <property type="entry name" value="DUF6473"/>
</dbReference>
<evidence type="ECO:0000313" key="2">
    <source>
        <dbReference type="EMBL" id="MFB9148360.1"/>
    </source>
</evidence>